<gene>
    <name evidence="1" type="ORF">SAMN02746065_14018</name>
</gene>
<name>A0A1W2ERC2_9BACT</name>
<protein>
    <submittedName>
        <fullName evidence="1">Uncharacterized protein</fullName>
    </submittedName>
</protein>
<sequence>MVSVTQIKVAKHKTGLVGFEETLKDVSDMGHCLITILLLR</sequence>
<dbReference type="STRING" id="1121400.SAMN02746065_14018"/>
<keyword evidence="2" id="KW-1185">Reference proteome</keyword>
<organism evidence="1 2">
    <name type="scientific">Desulfocicer vacuolatum DSM 3385</name>
    <dbReference type="NCBI Taxonomy" id="1121400"/>
    <lineage>
        <taxon>Bacteria</taxon>
        <taxon>Pseudomonadati</taxon>
        <taxon>Thermodesulfobacteriota</taxon>
        <taxon>Desulfobacteria</taxon>
        <taxon>Desulfobacterales</taxon>
        <taxon>Desulfobacteraceae</taxon>
        <taxon>Desulfocicer</taxon>
    </lineage>
</organism>
<reference evidence="1 2" key="1">
    <citation type="submission" date="2017-04" db="EMBL/GenBank/DDBJ databases">
        <authorList>
            <person name="Afonso C.L."/>
            <person name="Miller P.J."/>
            <person name="Scott M.A."/>
            <person name="Spackman E."/>
            <person name="Goraichik I."/>
            <person name="Dimitrov K.M."/>
            <person name="Suarez D.L."/>
            <person name="Swayne D.E."/>
        </authorList>
    </citation>
    <scope>NUCLEOTIDE SEQUENCE [LARGE SCALE GENOMIC DNA]</scope>
    <source>
        <strain evidence="1 2">DSM 3385</strain>
    </source>
</reference>
<dbReference type="AlphaFoldDB" id="A0A1W2ERC2"/>
<dbReference type="EMBL" id="FWXY01000040">
    <property type="protein sequence ID" value="SMD12270.1"/>
    <property type="molecule type" value="Genomic_DNA"/>
</dbReference>
<dbReference type="Proteomes" id="UP000192418">
    <property type="component" value="Unassembled WGS sequence"/>
</dbReference>
<evidence type="ECO:0000313" key="1">
    <source>
        <dbReference type="EMBL" id="SMD12270.1"/>
    </source>
</evidence>
<proteinExistence type="predicted"/>
<accession>A0A1W2ERC2</accession>
<evidence type="ECO:0000313" key="2">
    <source>
        <dbReference type="Proteomes" id="UP000192418"/>
    </source>
</evidence>